<dbReference type="PANTHER" id="PTHR41542">
    <property type="entry name" value="BLL5807 PROTEIN"/>
    <property type="match status" value="1"/>
</dbReference>
<dbReference type="EMBL" id="QDDL01000008">
    <property type="protein sequence ID" value="PVZ66416.1"/>
    <property type="molecule type" value="Genomic_DNA"/>
</dbReference>
<keyword evidence="5" id="KW-1185">Reference proteome</keyword>
<proteinExistence type="predicted"/>
<dbReference type="RefSeq" id="WP_116688334.1">
    <property type="nucleotide sequence ID" value="NZ_CAWNYD010000008.1"/>
</dbReference>
<dbReference type="Proteomes" id="UP000244906">
    <property type="component" value="Unassembled WGS sequence"/>
</dbReference>
<gene>
    <name evidence="4" type="ORF">DC094_16375</name>
</gene>
<feature type="compositionally biased region" description="Low complexity" evidence="1">
    <location>
        <begin position="120"/>
        <end position="139"/>
    </location>
</feature>
<dbReference type="PANTHER" id="PTHR41542:SF1">
    <property type="entry name" value="BLL5807 PROTEIN"/>
    <property type="match status" value="1"/>
</dbReference>
<feature type="region of interest" description="Disordered" evidence="1">
    <location>
        <begin position="120"/>
        <end position="164"/>
    </location>
</feature>
<feature type="compositionally biased region" description="Low complexity" evidence="1">
    <location>
        <begin position="146"/>
        <end position="164"/>
    </location>
</feature>
<evidence type="ECO:0000313" key="5">
    <source>
        <dbReference type="Proteomes" id="UP000244906"/>
    </source>
</evidence>
<evidence type="ECO:0000256" key="2">
    <source>
        <dbReference type="SAM" id="Phobius"/>
    </source>
</evidence>
<feature type="transmembrane region" description="Helical" evidence="2">
    <location>
        <begin position="92"/>
        <end position="109"/>
    </location>
</feature>
<dbReference type="OrthoDB" id="5298777at2"/>
<feature type="compositionally biased region" description="Polar residues" evidence="1">
    <location>
        <begin position="32"/>
        <end position="55"/>
    </location>
</feature>
<protein>
    <submittedName>
        <fullName evidence="4">Preprotein translocase subunit Tim44</fullName>
    </submittedName>
</protein>
<evidence type="ECO:0000313" key="4">
    <source>
        <dbReference type="EMBL" id="PVZ66416.1"/>
    </source>
</evidence>
<comment type="caution">
    <text evidence="4">The sequence shown here is derived from an EMBL/GenBank/DDBJ whole genome shotgun (WGS) entry which is preliminary data.</text>
</comment>
<evidence type="ECO:0000256" key="1">
    <source>
        <dbReference type="SAM" id="MobiDB-lite"/>
    </source>
</evidence>
<dbReference type="SUPFAM" id="SSF54427">
    <property type="entry name" value="NTF2-like"/>
    <property type="match status" value="1"/>
</dbReference>
<dbReference type="SMART" id="SM00978">
    <property type="entry name" value="Tim44"/>
    <property type="match status" value="1"/>
</dbReference>
<keyword evidence="2" id="KW-1133">Transmembrane helix</keyword>
<organism evidence="4 5">
    <name type="scientific">Pelagibaculum spongiae</name>
    <dbReference type="NCBI Taxonomy" id="2080658"/>
    <lineage>
        <taxon>Bacteria</taxon>
        <taxon>Pseudomonadati</taxon>
        <taxon>Pseudomonadota</taxon>
        <taxon>Gammaproteobacteria</taxon>
        <taxon>Oceanospirillales</taxon>
        <taxon>Pelagibaculum</taxon>
    </lineage>
</organism>
<feature type="transmembrane region" description="Helical" evidence="2">
    <location>
        <begin position="61"/>
        <end position="80"/>
    </location>
</feature>
<dbReference type="InterPro" id="IPR007379">
    <property type="entry name" value="Tim44-like_dom"/>
</dbReference>
<dbReference type="Pfam" id="PF04280">
    <property type="entry name" value="Tim44"/>
    <property type="match status" value="1"/>
</dbReference>
<reference evidence="4 5" key="1">
    <citation type="submission" date="2018-04" db="EMBL/GenBank/DDBJ databases">
        <title>Thalassorhabdus spongiae gen. nov., sp. nov., isolated from a marine sponge in South-West Iceland.</title>
        <authorList>
            <person name="Knobloch S."/>
            <person name="Daussin A."/>
            <person name="Johannsson R."/>
            <person name="Marteinsson V.T."/>
        </authorList>
    </citation>
    <scope>NUCLEOTIDE SEQUENCE [LARGE SCALE GENOMIC DNA]</scope>
    <source>
        <strain evidence="4 5">Hp12</strain>
    </source>
</reference>
<keyword evidence="2" id="KW-0472">Membrane</keyword>
<evidence type="ECO:0000259" key="3">
    <source>
        <dbReference type="SMART" id="SM00978"/>
    </source>
</evidence>
<dbReference type="InterPro" id="IPR032710">
    <property type="entry name" value="NTF2-like_dom_sf"/>
</dbReference>
<name>A0A2V1GSR5_9GAMM</name>
<sequence length="297" mass="31680">MTIVFTSFFFIFAMAGEANAKRLGGGGGFGKSQKTSQFQNSTQKKQATTNNAANQSSKKGLLGGLLGGLLAGGLIAALLGSGAFEGLQMMDMLMIAAIAFIAFKVLRGLKARSASQGRPAFAAAGQGAEAGQGNSNNQQRQAFEMSPENSESNQSQSSTANSSAIAENEQVPFNMPEGFDQAAFIEGSLEHYRTVQNAWNSGELDVIETYVSPEIFAALKQQRDKLMVAPQTEVTQLSAEIVRADQTGDTAEISILFRGVCKDVLEKSEDGIFDTWHLERDISVEGASWIIVGIQTD</sequence>
<dbReference type="Gene3D" id="3.10.450.240">
    <property type="match status" value="1"/>
</dbReference>
<dbReference type="AlphaFoldDB" id="A0A2V1GSR5"/>
<feature type="region of interest" description="Disordered" evidence="1">
    <location>
        <begin position="31"/>
        <end position="55"/>
    </location>
</feature>
<keyword evidence="2" id="KW-0812">Transmembrane</keyword>
<accession>A0A2V1GSR5</accession>
<feature type="domain" description="Tim44-like" evidence="3">
    <location>
        <begin position="165"/>
        <end position="296"/>
    </location>
</feature>